<accession>A0AAD6ERN0</accession>
<dbReference type="PANTHER" id="PTHR33181:SF54">
    <property type="entry name" value="OS05G0138000 PROTEIN"/>
    <property type="match status" value="1"/>
</dbReference>
<organism evidence="1 2">
    <name type="scientific">Rhynchospora tenuis</name>
    <dbReference type="NCBI Taxonomy" id="198213"/>
    <lineage>
        <taxon>Eukaryota</taxon>
        <taxon>Viridiplantae</taxon>
        <taxon>Streptophyta</taxon>
        <taxon>Embryophyta</taxon>
        <taxon>Tracheophyta</taxon>
        <taxon>Spermatophyta</taxon>
        <taxon>Magnoliopsida</taxon>
        <taxon>Liliopsida</taxon>
        <taxon>Poales</taxon>
        <taxon>Cyperaceae</taxon>
        <taxon>Cyperoideae</taxon>
        <taxon>Rhynchosporeae</taxon>
        <taxon>Rhynchospora</taxon>
    </lineage>
</organism>
<sequence>MAWWRKKVVFPVKRALAFISARLRSRRNCNGIMKLYDDVQTCEYKDVQVLWEILRLEMEVQTPQSHQRSIWRVPTWQNRSRRGNRIIT</sequence>
<dbReference type="PANTHER" id="PTHR33181">
    <property type="entry name" value="OS01G0778500 PROTEIN"/>
    <property type="match status" value="1"/>
</dbReference>
<protein>
    <submittedName>
        <fullName evidence="1">Uncharacterized protein</fullName>
    </submittedName>
</protein>
<proteinExistence type="predicted"/>
<dbReference type="EMBL" id="JAMRDG010000001">
    <property type="protein sequence ID" value="KAJ3698455.1"/>
    <property type="molecule type" value="Genomic_DNA"/>
</dbReference>
<dbReference type="Proteomes" id="UP001210211">
    <property type="component" value="Unassembled WGS sequence"/>
</dbReference>
<comment type="caution">
    <text evidence="1">The sequence shown here is derived from an EMBL/GenBank/DDBJ whole genome shotgun (WGS) entry which is preliminary data.</text>
</comment>
<name>A0AAD6ERN0_9POAL</name>
<evidence type="ECO:0000313" key="2">
    <source>
        <dbReference type="Proteomes" id="UP001210211"/>
    </source>
</evidence>
<keyword evidence="2" id="KW-1185">Reference proteome</keyword>
<reference evidence="1 2" key="1">
    <citation type="journal article" date="2022" name="Cell">
        <title>Repeat-based holocentromeres influence genome architecture and karyotype evolution.</title>
        <authorList>
            <person name="Hofstatter P.G."/>
            <person name="Thangavel G."/>
            <person name="Lux T."/>
            <person name="Neumann P."/>
            <person name="Vondrak T."/>
            <person name="Novak P."/>
            <person name="Zhang M."/>
            <person name="Costa L."/>
            <person name="Castellani M."/>
            <person name="Scott A."/>
            <person name="Toegelov H."/>
            <person name="Fuchs J."/>
            <person name="Mata-Sucre Y."/>
            <person name="Dias Y."/>
            <person name="Vanzela A.L.L."/>
            <person name="Huettel B."/>
            <person name="Almeida C.C.S."/>
            <person name="Simkova H."/>
            <person name="Souza G."/>
            <person name="Pedrosa-Harand A."/>
            <person name="Macas J."/>
            <person name="Mayer K.F.X."/>
            <person name="Houben A."/>
            <person name="Marques A."/>
        </authorList>
    </citation>
    <scope>NUCLEOTIDE SEQUENCE [LARGE SCALE GENOMIC DNA]</scope>
    <source>
        <strain evidence="1">RhyTen1mFocal</strain>
    </source>
</reference>
<gene>
    <name evidence="1" type="ORF">LUZ61_002160</name>
</gene>
<evidence type="ECO:0000313" key="1">
    <source>
        <dbReference type="EMBL" id="KAJ3698455.1"/>
    </source>
</evidence>
<dbReference type="AlphaFoldDB" id="A0AAD6ERN0"/>